<evidence type="ECO:0000259" key="2">
    <source>
        <dbReference type="Pfam" id="PF02470"/>
    </source>
</evidence>
<evidence type="ECO:0000313" key="3">
    <source>
        <dbReference type="EMBL" id="ORA61124.1"/>
    </source>
</evidence>
<feature type="signal peptide" evidence="1">
    <location>
        <begin position="1"/>
        <end position="24"/>
    </location>
</feature>
<dbReference type="Pfam" id="PF02470">
    <property type="entry name" value="MlaD"/>
    <property type="match status" value="1"/>
</dbReference>
<dbReference type="OrthoDB" id="4368973at2"/>
<sequence>MSRRFAWAAIAAACTLALSSCASANFNAIPSPGASFGDGYDIVMEFESVLNLPERTKVMFDGVTVGVVSDMTLTPDFVKVTARVGRDVAIPSNVQAVLEQTTVLGDIYVALERPQIGTPPAPDLPPGASIPLAQTTSPPQLEDTIASLANFTSSGSIQRAQETVIRLNRVTPSNAEVRRLTVQVDESLAALSDNLDQVDELFDGASRTAATLNAHIPEFDFLLSPAGQLNMERFIALSNYVATLLPGVGSIGSGGYWLVPFLNSMADTMDAVQHSKVAVEDEIPKWRQLFTDWFLPQDKYPAINITSIIGPDGRELSGNVQEVLRILGAMP</sequence>
<evidence type="ECO:0000313" key="4">
    <source>
        <dbReference type="Proteomes" id="UP000192772"/>
    </source>
</evidence>
<accession>A0A1X0CLX7</accession>
<dbReference type="RefSeq" id="WP_083043652.1">
    <property type="nucleotide sequence ID" value="NZ_MVHP01000033.1"/>
</dbReference>
<dbReference type="Proteomes" id="UP000192772">
    <property type="component" value="Unassembled WGS sequence"/>
</dbReference>
<keyword evidence="1" id="KW-0732">Signal</keyword>
<dbReference type="InterPro" id="IPR052336">
    <property type="entry name" value="MlaD_Phospholipid_Transporter"/>
</dbReference>
<name>A0A1X0CLX7_9MYCO</name>
<dbReference type="PANTHER" id="PTHR33371:SF4">
    <property type="entry name" value="INTERMEMBRANE PHOSPHOLIPID TRANSPORT SYSTEM BINDING PROTEIN MLAD"/>
    <property type="match status" value="1"/>
</dbReference>
<dbReference type="AlphaFoldDB" id="A0A1X0CLX7"/>
<dbReference type="EMBL" id="MVHP01000033">
    <property type="protein sequence ID" value="ORA61124.1"/>
    <property type="molecule type" value="Genomic_DNA"/>
</dbReference>
<feature type="domain" description="Mce/MlaD" evidence="2">
    <location>
        <begin position="38"/>
        <end position="112"/>
    </location>
</feature>
<dbReference type="STRING" id="81858.BST23_21925"/>
<dbReference type="InterPro" id="IPR003399">
    <property type="entry name" value="Mce/MlaD"/>
</dbReference>
<feature type="chain" id="PRO_5012484658" evidence="1">
    <location>
        <begin position="25"/>
        <end position="331"/>
    </location>
</feature>
<dbReference type="PROSITE" id="PS51257">
    <property type="entry name" value="PROKAR_LIPOPROTEIN"/>
    <property type="match status" value="1"/>
</dbReference>
<protein>
    <submittedName>
        <fullName evidence="3">Mammalian cell entry protein</fullName>
    </submittedName>
</protein>
<organism evidence="3 4">
    <name type="scientific">Mycolicibacterium elephantis</name>
    <dbReference type="NCBI Taxonomy" id="81858"/>
    <lineage>
        <taxon>Bacteria</taxon>
        <taxon>Bacillati</taxon>
        <taxon>Actinomycetota</taxon>
        <taxon>Actinomycetes</taxon>
        <taxon>Mycobacteriales</taxon>
        <taxon>Mycobacteriaceae</taxon>
        <taxon>Mycolicibacterium</taxon>
    </lineage>
</organism>
<comment type="caution">
    <text evidence="3">The sequence shown here is derived from an EMBL/GenBank/DDBJ whole genome shotgun (WGS) entry which is preliminary data.</text>
</comment>
<gene>
    <name evidence="3" type="ORF">BST23_21925</name>
</gene>
<reference evidence="3 4" key="1">
    <citation type="submission" date="2017-02" db="EMBL/GenBank/DDBJ databases">
        <title>The new phylogeny of genus Mycobacterium.</title>
        <authorList>
            <person name="Tortoli E."/>
            <person name="Trovato A."/>
            <person name="Cirillo D.M."/>
        </authorList>
    </citation>
    <scope>NUCLEOTIDE SEQUENCE [LARGE SCALE GENOMIC DNA]</scope>
    <source>
        <strain evidence="3 4">FI-09383</strain>
    </source>
</reference>
<dbReference type="PANTHER" id="PTHR33371">
    <property type="entry name" value="INTERMEMBRANE PHOSPHOLIPID TRANSPORT SYSTEM BINDING PROTEIN MLAD-RELATED"/>
    <property type="match status" value="1"/>
</dbReference>
<evidence type="ECO:0000256" key="1">
    <source>
        <dbReference type="SAM" id="SignalP"/>
    </source>
</evidence>
<proteinExistence type="predicted"/>